<sequence>MQNACTVRQGVVDTQQQHVFMIDVVTGYQPQVPARVVFGRQRQCLRLRRGVLPSSRVGHTQGVNVLAEVRGRSRFPMRGSGAGSEPVRQCGQRGQSFVYVRAQRRQRGRLAGEPAGPSHYQLVGCTQLVKHLADPVCPLPPGRRHTLQRIVCRRAPEAITVTNATRRNTLVEPHAILSALLGLLACRNPDGRYVLESGFGGLAALQATACRLEKRNELPVAPRPPEECPSAPGHVIMSHHSQERGFPSERIVDGLPTGRGSDIAPGPTAGAKNWALVARGLTDKAPRPARPPWRSPSPAGPRTPRYPATAGTGCARWTRRRTRPISRAIGLPSNIFSSLPRNACAAGRDAGRIHRPADTAR</sequence>
<organism evidence="2 3">
    <name type="scientific">Streptomyces rimosus subsp. rimosus</name>
    <dbReference type="NCBI Taxonomy" id="132474"/>
    <lineage>
        <taxon>Bacteria</taxon>
        <taxon>Bacillati</taxon>
        <taxon>Actinomycetota</taxon>
        <taxon>Actinomycetes</taxon>
        <taxon>Kitasatosporales</taxon>
        <taxon>Streptomycetaceae</taxon>
        <taxon>Streptomyces</taxon>
    </lineage>
</organism>
<keyword evidence="3" id="KW-1185">Reference proteome</keyword>
<feature type="compositionally biased region" description="Pro residues" evidence="1">
    <location>
        <begin position="288"/>
        <end position="301"/>
    </location>
</feature>
<name>A0ABY3YYD6_STRRM</name>
<dbReference type="Proteomes" id="UP000829494">
    <property type="component" value="Chromosome"/>
</dbReference>
<gene>
    <name evidence="2" type="ORF">SRIMR7_03875</name>
</gene>
<proteinExistence type="predicted"/>
<evidence type="ECO:0000313" key="2">
    <source>
        <dbReference type="EMBL" id="UNZ01269.1"/>
    </source>
</evidence>
<feature type="region of interest" description="Disordered" evidence="1">
    <location>
        <begin position="283"/>
        <end position="311"/>
    </location>
</feature>
<evidence type="ECO:0000256" key="1">
    <source>
        <dbReference type="SAM" id="MobiDB-lite"/>
    </source>
</evidence>
<evidence type="ECO:0000313" key="3">
    <source>
        <dbReference type="Proteomes" id="UP000829494"/>
    </source>
</evidence>
<feature type="compositionally biased region" description="Low complexity" evidence="1">
    <location>
        <begin position="302"/>
        <end position="311"/>
    </location>
</feature>
<reference evidence="2 3" key="1">
    <citation type="submission" date="2022-03" db="EMBL/GenBank/DDBJ databases">
        <title>Complete genome of Streptomyces rimosus ssp. rimosus R7 (=ATCC 10970).</title>
        <authorList>
            <person name="Beganovic S."/>
            <person name="Ruckert C."/>
            <person name="Busche T."/>
            <person name="Kalinowski J."/>
            <person name="Wittmann C."/>
        </authorList>
    </citation>
    <scope>NUCLEOTIDE SEQUENCE [LARGE SCALE GENOMIC DNA]</scope>
    <source>
        <strain evidence="2 3">R7</strain>
    </source>
</reference>
<accession>A0ABY3YYD6</accession>
<protein>
    <submittedName>
        <fullName evidence="2">Uncharacterized protein</fullName>
    </submittedName>
</protein>
<dbReference type="EMBL" id="CP094298">
    <property type="protein sequence ID" value="UNZ01269.1"/>
    <property type="molecule type" value="Genomic_DNA"/>
</dbReference>